<sequence>MSFTALFSLFLVLIAQLRLVSSSPIQANAQAVVLSREELEVWSPSIIYPKGGEVWQVGQTVYNMTWGKHPYPYRPWDEPIDIPYQARNNTGVIMLGYLDGNDTENEHLDWQKPVASGFPITDGFVRFHHLA</sequence>
<name>A0A6A4I576_9AGAR</name>
<dbReference type="OrthoDB" id="2339190at2759"/>
<protein>
    <submittedName>
        <fullName evidence="2">Uncharacterized protein</fullName>
    </submittedName>
</protein>
<dbReference type="Proteomes" id="UP000799118">
    <property type="component" value="Unassembled WGS sequence"/>
</dbReference>
<keyword evidence="3" id="KW-1185">Reference proteome</keyword>
<evidence type="ECO:0000256" key="1">
    <source>
        <dbReference type="SAM" id="SignalP"/>
    </source>
</evidence>
<gene>
    <name evidence="2" type="ORF">BT96DRAFT_988184</name>
</gene>
<organism evidence="2 3">
    <name type="scientific">Gymnopus androsaceus JB14</name>
    <dbReference type="NCBI Taxonomy" id="1447944"/>
    <lineage>
        <taxon>Eukaryota</taxon>
        <taxon>Fungi</taxon>
        <taxon>Dikarya</taxon>
        <taxon>Basidiomycota</taxon>
        <taxon>Agaricomycotina</taxon>
        <taxon>Agaricomycetes</taxon>
        <taxon>Agaricomycetidae</taxon>
        <taxon>Agaricales</taxon>
        <taxon>Marasmiineae</taxon>
        <taxon>Omphalotaceae</taxon>
        <taxon>Gymnopus</taxon>
    </lineage>
</organism>
<evidence type="ECO:0000313" key="3">
    <source>
        <dbReference type="Proteomes" id="UP000799118"/>
    </source>
</evidence>
<evidence type="ECO:0000313" key="2">
    <source>
        <dbReference type="EMBL" id="KAE9405671.1"/>
    </source>
</evidence>
<feature type="chain" id="PRO_5025675944" evidence="1">
    <location>
        <begin position="23"/>
        <end position="131"/>
    </location>
</feature>
<reference evidence="2" key="1">
    <citation type="journal article" date="2019" name="Environ. Microbiol.">
        <title>Fungal ecological strategies reflected in gene transcription - a case study of two litter decomposers.</title>
        <authorList>
            <person name="Barbi F."/>
            <person name="Kohler A."/>
            <person name="Barry K."/>
            <person name="Baskaran P."/>
            <person name="Daum C."/>
            <person name="Fauchery L."/>
            <person name="Ihrmark K."/>
            <person name="Kuo A."/>
            <person name="LaButti K."/>
            <person name="Lipzen A."/>
            <person name="Morin E."/>
            <person name="Grigoriev I.V."/>
            <person name="Henrissat B."/>
            <person name="Lindahl B."/>
            <person name="Martin F."/>
        </authorList>
    </citation>
    <scope>NUCLEOTIDE SEQUENCE</scope>
    <source>
        <strain evidence="2">JB14</strain>
    </source>
</reference>
<feature type="signal peptide" evidence="1">
    <location>
        <begin position="1"/>
        <end position="22"/>
    </location>
</feature>
<accession>A0A6A4I576</accession>
<keyword evidence="1" id="KW-0732">Signal</keyword>
<dbReference type="EMBL" id="ML769407">
    <property type="protein sequence ID" value="KAE9405671.1"/>
    <property type="molecule type" value="Genomic_DNA"/>
</dbReference>
<dbReference type="AlphaFoldDB" id="A0A6A4I576"/>
<proteinExistence type="predicted"/>